<proteinExistence type="predicted"/>
<reference evidence="1 2" key="1">
    <citation type="submission" date="2020-08" db="EMBL/GenBank/DDBJ databases">
        <title>A Genomic Blueprint of the Chicken Gut Microbiome.</title>
        <authorList>
            <person name="Gilroy R."/>
            <person name="Ravi A."/>
            <person name="Getino M."/>
            <person name="Pursley I."/>
            <person name="Horton D.L."/>
            <person name="Alikhan N.-F."/>
            <person name="Baker D."/>
            <person name="Gharbi K."/>
            <person name="Hall N."/>
            <person name="Watson M."/>
            <person name="Adriaenssens E.M."/>
            <person name="Foster-Nyarko E."/>
            <person name="Jarju S."/>
            <person name="Secka A."/>
            <person name="Antonio M."/>
            <person name="Oren A."/>
            <person name="Chaudhuri R."/>
            <person name="La Ragione R.M."/>
            <person name="Hildebrand F."/>
            <person name="Pallen M.J."/>
        </authorList>
    </citation>
    <scope>NUCLEOTIDE SEQUENCE [LARGE SCALE GENOMIC DNA]</scope>
    <source>
        <strain evidence="1 2">Sa2BVA3</strain>
    </source>
</reference>
<sequence length="52" mass="5703">MKHTTQRSVAINSALVVDGNPIANQLPPKMDFLTTGDLPRLAVPVITGKRRY</sequence>
<organism evidence="1 2">
    <name type="scientific">Luteimonas colneyensis</name>
    <dbReference type="NCBI Taxonomy" id="2762230"/>
    <lineage>
        <taxon>Bacteria</taxon>
        <taxon>Pseudomonadati</taxon>
        <taxon>Pseudomonadota</taxon>
        <taxon>Gammaproteobacteria</taxon>
        <taxon>Lysobacterales</taxon>
        <taxon>Lysobacteraceae</taxon>
        <taxon>Luteimonas</taxon>
    </lineage>
</organism>
<evidence type="ECO:0000313" key="1">
    <source>
        <dbReference type="EMBL" id="MBD7986924.1"/>
    </source>
</evidence>
<dbReference type="RefSeq" id="WP_191728484.1">
    <property type="nucleotide sequence ID" value="NZ_JACSQJ010000001.1"/>
</dbReference>
<protein>
    <submittedName>
        <fullName evidence="1">Uncharacterized protein</fullName>
    </submittedName>
</protein>
<dbReference type="Proteomes" id="UP000647183">
    <property type="component" value="Unassembled WGS sequence"/>
</dbReference>
<comment type="caution">
    <text evidence="1">The sequence shown here is derived from an EMBL/GenBank/DDBJ whole genome shotgun (WGS) entry which is preliminary data.</text>
</comment>
<gene>
    <name evidence="1" type="ORF">H9645_02640</name>
</gene>
<dbReference type="EMBL" id="JACSQJ010000001">
    <property type="protein sequence ID" value="MBD7986924.1"/>
    <property type="molecule type" value="Genomic_DNA"/>
</dbReference>
<evidence type="ECO:0000313" key="2">
    <source>
        <dbReference type="Proteomes" id="UP000647183"/>
    </source>
</evidence>
<name>A0ABR8UH38_9GAMM</name>
<keyword evidence="2" id="KW-1185">Reference proteome</keyword>
<accession>A0ABR8UH38</accession>